<dbReference type="Proteomes" id="UP001073053">
    <property type="component" value="Unassembled WGS sequence"/>
</dbReference>
<dbReference type="Pfam" id="PF00753">
    <property type="entry name" value="Lactamase_B"/>
    <property type="match status" value="1"/>
</dbReference>
<dbReference type="InterPro" id="IPR036866">
    <property type="entry name" value="RibonucZ/Hydroxyglut_hydro"/>
</dbReference>
<dbReference type="SUPFAM" id="SSF56281">
    <property type="entry name" value="Metallo-hydrolase/oxidoreductase"/>
    <property type="match status" value="1"/>
</dbReference>
<sequence length="234" mass="25362">MRMIQNQTVRQLTFYPTLFPVNCYLVEEENEVTLVDTGLPNSYKGIIQAVNQLGKPLQHILLTHAHGDHVGSLDALSQAFPHAKVVISERDSFLLKGDVSLRKEEPQTPIKGGIPKNIKTKPDVLLAGGETIGSLLAISTPGHTPGSMSFLDTRNGIVIAGDAFQLRGGIAVSGQMRWTFPFPAFATWNKEAAVRSAEWLVDKAPSCLAVGHGNFLASPEQLMKLAIQKAKKGV</sequence>
<dbReference type="AlphaFoldDB" id="A0A9Q6F283"/>
<dbReference type="Gene3D" id="3.60.15.10">
    <property type="entry name" value="Ribonuclease Z/Hydroxyacylglutathione hydrolase-like"/>
    <property type="match status" value="1"/>
</dbReference>
<name>A0A9Q6F283_9BACI</name>
<dbReference type="Proteomes" id="UP000234803">
    <property type="component" value="Unassembled WGS sequence"/>
</dbReference>
<gene>
    <name evidence="3" type="ORF">CUU63_10830</name>
    <name evidence="2" type="ORF">MOF03_05500</name>
</gene>
<dbReference type="PANTHER" id="PTHR42951:SF9">
    <property type="entry name" value="METAL-DEPENDENT HYDROLASE"/>
    <property type="match status" value="1"/>
</dbReference>
<dbReference type="RefSeq" id="WP_095713086.1">
    <property type="nucleotide sequence ID" value="NZ_CP065858.1"/>
</dbReference>
<dbReference type="InterPro" id="IPR001279">
    <property type="entry name" value="Metallo-B-lactamas"/>
</dbReference>
<evidence type="ECO:0000259" key="1">
    <source>
        <dbReference type="SMART" id="SM00849"/>
    </source>
</evidence>
<evidence type="ECO:0000313" key="2">
    <source>
        <dbReference type="EMBL" id="MCY9184112.1"/>
    </source>
</evidence>
<dbReference type="SMART" id="SM00849">
    <property type="entry name" value="Lactamase_B"/>
    <property type="match status" value="1"/>
</dbReference>
<dbReference type="EMBL" id="JALAWA010000003">
    <property type="protein sequence ID" value="MCY9184112.1"/>
    <property type="molecule type" value="Genomic_DNA"/>
</dbReference>
<organism evidence="3 4">
    <name type="scientific">Bacillus halotolerans</name>
    <dbReference type="NCBI Taxonomy" id="260554"/>
    <lineage>
        <taxon>Bacteria</taxon>
        <taxon>Bacillati</taxon>
        <taxon>Bacillota</taxon>
        <taxon>Bacilli</taxon>
        <taxon>Bacillales</taxon>
        <taxon>Bacillaceae</taxon>
        <taxon>Bacillus</taxon>
    </lineage>
</organism>
<evidence type="ECO:0000313" key="3">
    <source>
        <dbReference type="EMBL" id="PLS07768.1"/>
    </source>
</evidence>
<comment type="caution">
    <text evidence="3">The sequence shown here is derived from an EMBL/GenBank/DDBJ whole genome shotgun (WGS) entry which is preliminary data.</text>
</comment>
<accession>A0A9Q6F283</accession>
<feature type="domain" description="Metallo-beta-lactamase" evidence="1">
    <location>
        <begin position="20"/>
        <end position="212"/>
    </location>
</feature>
<evidence type="ECO:0000313" key="4">
    <source>
        <dbReference type="Proteomes" id="UP000234803"/>
    </source>
</evidence>
<protein>
    <submittedName>
        <fullName evidence="3">MBL fold metallo-hydrolase</fullName>
    </submittedName>
</protein>
<reference evidence="3 4" key="1">
    <citation type="submission" date="2017-12" db="EMBL/GenBank/DDBJ databases">
        <title>Comparative Functional Genomics of Dry Heat Resistant strains isolated from the Viking Spacecraft.</title>
        <authorList>
            <person name="Seuylemezian A."/>
            <person name="Cooper K."/>
            <person name="Vaishampayan P."/>
        </authorList>
    </citation>
    <scope>NUCLEOTIDE SEQUENCE [LARGE SCALE GENOMIC DNA]</scope>
    <source>
        <strain evidence="3 4">V48-19</strain>
    </source>
</reference>
<reference evidence="2" key="2">
    <citation type="submission" date="2022-02" db="EMBL/GenBank/DDBJ databases">
        <title>Crop Bioprotection Bacillus Genome Sequencing.</title>
        <authorList>
            <person name="Dunlap C."/>
        </authorList>
    </citation>
    <scope>NUCLEOTIDE SEQUENCE</scope>
    <source>
        <strain evidence="2">EC49O2N-C10</strain>
    </source>
</reference>
<proteinExistence type="predicted"/>
<dbReference type="PANTHER" id="PTHR42951">
    <property type="entry name" value="METALLO-BETA-LACTAMASE DOMAIN-CONTAINING"/>
    <property type="match status" value="1"/>
</dbReference>
<dbReference type="EMBL" id="PGUV01000007">
    <property type="protein sequence ID" value="PLS07768.1"/>
    <property type="molecule type" value="Genomic_DNA"/>
</dbReference>
<dbReference type="InterPro" id="IPR050855">
    <property type="entry name" value="NDM-1-like"/>
</dbReference>
<dbReference type="CDD" id="cd07721">
    <property type="entry name" value="yflN-like_MBL-fold"/>
    <property type="match status" value="1"/>
</dbReference>